<keyword evidence="3" id="KW-1185">Reference proteome</keyword>
<feature type="compositionally biased region" description="Polar residues" evidence="1">
    <location>
        <begin position="678"/>
        <end position="688"/>
    </location>
</feature>
<feature type="compositionally biased region" description="Basic and acidic residues" evidence="1">
    <location>
        <begin position="694"/>
        <end position="705"/>
    </location>
</feature>
<evidence type="ECO:0008006" key="4">
    <source>
        <dbReference type="Google" id="ProtNLM"/>
    </source>
</evidence>
<organism evidence="2 3">
    <name type="scientific">Dryococelus australis</name>
    <dbReference type="NCBI Taxonomy" id="614101"/>
    <lineage>
        <taxon>Eukaryota</taxon>
        <taxon>Metazoa</taxon>
        <taxon>Ecdysozoa</taxon>
        <taxon>Arthropoda</taxon>
        <taxon>Hexapoda</taxon>
        <taxon>Insecta</taxon>
        <taxon>Pterygota</taxon>
        <taxon>Neoptera</taxon>
        <taxon>Polyneoptera</taxon>
        <taxon>Phasmatodea</taxon>
        <taxon>Verophasmatodea</taxon>
        <taxon>Anareolatae</taxon>
        <taxon>Phasmatidae</taxon>
        <taxon>Eurycanthinae</taxon>
        <taxon>Dryococelus</taxon>
    </lineage>
</organism>
<dbReference type="Proteomes" id="UP001159363">
    <property type="component" value="Chromosome 13"/>
</dbReference>
<reference evidence="2 3" key="1">
    <citation type="submission" date="2023-02" db="EMBL/GenBank/DDBJ databases">
        <title>LHISI_Scaffold_Assembly.</title>
        <authorList>
            <person name="Stuart O.P."/>
            <person name="Cleave R."/>
            <person name="Magrath M.J.L."/>
            <person name="Mikheyev A.S."/>
        </authorList>
    </citation>
    <scope>NUCLEOTIDE SEQUENCE [LARGE SCALE GENOMIC DNA]</scope>
    <source>
        <strain evidence="2">Daus_M_001</strain>
        <tissue evidence="2">Leg muscle</tissue>
    </source>
</reference>
<evidence type="ECO:0000313" key="3">
    <source>
        <dbReference type="Proteomes" id="UP001159363"/>
    </source>
</evidence>
<protein>
    <recommendedName>
        <fullName evidence="4">DNA-directed RNA polymerase</fullName>
    </recommendedName>
</protein>
<proteinExistence type="predicted"/>
<sequence>MEFDECASIHSWCESVSMGRWVWDVTIREIEKQAAVAERLACSPPTKASRVQSPAGPLPDFRKWESCRTMPLVGKFSRRSPVSPAPSFRCRSIFTSITLIGSQDLDVKFRQNLFTSLFLGLVYPSSSVARRDRIRADGLLFSVKAMLHDTRFHKSLCKVRHRGRYTGQYGTRHGICCLLRTYFTTRLLMNEWASLPSEVLQQRFAPHVVHIAALVQQRAGGVLIAASPLHAGDRPQMKFNTLHMCDTSAPWQRKIPVVELKTSIVPNRVEKKNRWQMKMAAALPAPRPRRLCRPLGVRDKHRAGSPSFLRNVRLEGILITVRPVTNRGAQVAPPAASRRATAHAPPAILTALRSVQAVKALARAAGSRPGISDAADLQFACRTGNLSTSPSQLSSTTTTTTQQQQQQTQRQKKRGVCVASKEWITGRLVFDVAVQMSCSRGGCRRQHDTPVAPSNCCGLRLTQLACWAASLCHAFPTSCRQILTCQQRRPPPCTRHLKALLADSWLVTKFKLRRKKLIGVANLMILPPELTFFQKKLATLADACGGKEAFSLLNDASMRVEISGKDKWRYFRGAKPAFWPFVVSRFGPLLTSRPSEPMRVIEVNMEQRRNEGAGEYSKSRTHRDSCERGEYRRSCQIDPLSHSYSISVTPSLNSATVESVLMSAVPTRWDGQHGGHPTATNAGNSRVTGSPLAELEHVGEPRSGL</sequence>
<evidence type="ECO:0000256" key="1">
    <source>
        <dbReference type="SAM" id="MobiDB-lite"/>
    </source>
</evidence>
<name>A0ABQ9G980_9NEOP</name>
<gene>
    <name evidence="2" type="ORF">PR048_030515</name>
</gene>
<comment type="caution">
    <text evidence="2">The sequence shown here is derived from an EMBL/GenBank/DDBJ whole genome shotgun (WGS) entry which is preliminary data.</text>
</comment>
<dbReference type="EMBL" id="JARBHB010000014">
    <property type="protein sequence ID" value="KAJ8868974.1"/>
    <property type="molecule type" value="Genomic_DNA"/>
</dbReference>
<accession>A0ABQ9G980</accession>
<feature type="region of interest" description="Disordered" evidence="1">
    <location>
        <begin position="668"/>
        <end position="705"/>
    </location>
</feature>
<evidence type="ECO:0000313" key="2">
    <source>
        <dbReference type="EMBL" id="KAJ8868974.1"/>
    </source>
</evidence>
<feature type="compositionally biased region" description="Low complexity" evidence="1">
    <location>
        <begin position="387"/>
        <end position="409"/>
    </location>
</feature>
<feature type="region of interest" description="Disordered" evidence="1">
    <location>
        <begin position="386"/>
        <end position="412"/>
    </location>
</feature>